<organism evidence="2 3">
    <name type="scientific">Actinocorallia herbida</name>
    <dbReference type="NCBI Taxonomy" id="58109"/>
    <lineage>
        <taxon>Bacteria</taxon>
        <taxon>Bacillati</taxon>
        <taxon>Actinomycetota</taxon>
        <taxon>Actinomycetes</taxon>
        <taxon>Streptosporangiales</taxon>
        <taxon>Thermomonosporaceae</taxon>
        <taxon>Actinocorallia</taxon>
    </lineage>
</organism>
<keyword evidence="3" id="KW-1185">Reference proteome</keyword>
<feature type="transmembrane region" description="Helical" evidence="1">
    <location>
        <begin position="41"/>
        <end position="60"/>
    </location>
</feature>
<dbReference type="GO" id="GO:0003677">
    <property type="term" value="F:DNA binding"/>
    <property type="evidence" value="ECO:0007669"/>
    <property type="project" value="UniProtKB-KW"/>
</dbReference>
<accession>A0A3N1D667</accession>
<keyword evidence="1" id="KW-1133">Transmembrane helix</keyword>
<sequence length="120" mass="13732">MKRFFTPGWLGIHLIAIVLFFAFLAFGWWQFERAQAGNARSWGYTFEWPVFAGFVIVMWIKMIRDELKAAKAPPVDPNAAPAVPVRVLTEAQLIKEAEAENPELAAYNRRLARLAAQNRR</sequence>
<dbReference type="Proteomes" id="UP000272400">
    <property type="component" value="Unassembled WGS sequence"/>
</dbReference>
<dbReference type="OrthoDB" id="9807214at2"/>
<dbReference type="RefSeq" id="WP_123668174.1">
    <property type="nucleotide sequence ID" value="NZ_RJKE01000001.1"/>
</dbReference>
<evidence type="ECO:0000256" key="1">
    <source>
        <dbReference type="SAM" id="Phobius"/>
    </source>
</evidence>
<evidence type="ECO:0000313" key="2">
    <source>
        <dbReference type="EMBL" id="ROO89010.1"/>
    </source>
</evidence>
<proteinExistence type="predicted"/>
<keyword evidence="2" id="KW-0238">DNA-binding</keyword>
<name>A0A3N1D667_9ACTN</name>
<keyword evidence="1" id="KW-0812">Transmembrane</keyword>
<evidence type="ECO:0000313" key="3">
    <source>
        <dbReference type="Proteomes" id="UP000272400"/>
    </source>
</evidence>
<protein>
    <submittedName>
        <fullName evidence="2">DNA-binding transcriptional regulator of glucitol operon</fullName>
    </submittedName>
</protein>
<comment type="caution">
    <text evidence="2">The sequence shown here is derived from an EMBL/GenBank/DDBJ whole genome shotgun (WGS) entry which is preliminary data.</text>
</comment>
<gene>
    <name evidence="2" type="ORF">EDD29_6697</name>
</gene>
<dbReference type="AlphaFoldDB" id="A0A3N1D667"/>
<feature type="transmembrane region" description="Helical" evidence="1">
    <location>
        <begin position="7"/>
        <end position="29"/>
    </location>
</feature>
<reference evidence="2 3" key="1">
    <citation type="submission" date="2018-11" db="EMBL/GenBank/DDBJ databases">
        <title>Sequencing the genomes of 1000 actinobacteria strains.</title>
        <authorList>
            <person name="Klenk H.-P."/>
        </authorList>
    </citation>
    <scope>NUCLEOTIDE SEQUENCE [LARGE SCALE GENOMIC DNA]</scope>
    <source>
        <strain evidence="2 3">DSM 44254</strain>
    </source>
</reference>
<keyword evidence="1" id="KW-0472">Membrane</keyword>
<dbReference type="EMBL" id="RJKE01000001">
    <property type="protein sequence ID" value="ROO89010.1"/>
    <property type="molecule type" value="Genomic_DNA"/>
</dbReference>